<name>A0ABZ0Z355_9CAUD</name>
<dbReference type="Proteomes" id="UP001358193">
    <property type="component" value="Segment"/>
</dbReference>
<sequence length="195" mass="23303">MNKKQLYESIMKNVSSEVKKTLNENKSDEIVRDMAGDLARISSKYNLEPDSNDFNNLVKNALLLFKRKPEGLKFSDDLVNLIKLEWTRYLRSCVRNSKRLKWEYDDFTCTIYEKYAEVNLPYRNNFDTIPSYHEIFKQLNEYIKWYKPEENDTFISIWEKLGYSVQKTFAQVINEITLNFFDKNANASYKDYLSD</sequence>
<reference evidence="1 2" key="1">
    <citation type="submission" date="2023-11" db="EMBL/GenBank/DDBJ databases">
        <authorList>
            <person name="Cook R."/>
            <person name="Crisci M."/>
            <person name="Pye H."/>
            <person name="Adriaenssens E."/>
            <person name="Santini J."/>
        </authorList>
    </citation>
    <scope>NUCLEOTIDE SEQUENCE [LARGE SCALE GENOMIC DNA]</scope>
    <source>
        <strain evidence="1">Lak_Megaphage_Sonny</strain>
    </source>
</reference>
<proteinExistence type="predicted"/>
<dbReference type="EMBL" id="OR769223">
    <property type="protein sequence ID" value="WQJ53632.1"/>
    <property type="molecule type" value="Genomic_DNA"/>
</dbReference>
<organism evidence="1 2">
    <name type="scientific">phage Lak_Megaphage_Sonny</name>
    <dbReference type="NCBI Taxonomy" id="3109229"/>
    <lineage>
        <taxon>Viruses</taxon>
        <taxon>Duplodnaviria</taxon>
        <taxon>Heunggongvirae</taxon>
        <taxon>Uroviricota</taxon>
        <taxon>Caudoviricetes</taxon>
        <taxon>Caudoviricetes code 15 clade</taxon>
    </lineage>
</organism>
<evidence type="ECO:0000313" key="2">
    <source>
        <dbReference type="Proteomes" id="UP001358193"/>
    </source>
</evidence>
<protein>
    <submittedName>
        <fullName evidence="1">Uncharacterized protein</fullName>
    </submittedName>
</protein>
<evidence type="ECO:0000313" key="1">
    <source>
        <dbReference type="EMBL" id="WQJ53632.1"/>
    </source>
</evidence>
<keyword evidence="2" id="KW-1185">Reference proteome</keyword>
<accession>A0ABZ0Z355</accession>